<dbReference type="InterPro" id="IPR015915">
    <property type="entry name" value="Kelch-typ_b-propeller"/>
</dbReference>
<dbReference type="SUPFAM" id="SSF117281">
    <property type="entry name" value="Kelch motif"/>
    <property type="match status" value="1"/>
</dbReference>
<reference evidence="3" key="2">
    <citation type="submission" date="2022-06" db="UniProtKB">
        <authorList>
            <consortium name="EnsemblMetazoa"/>
        </authorList>
    </citation>
    <scope>IDENTIFICATION</scope>
</reference>
<dbReference type="Pfam" id="PF01344">
    <property type="entry name" value="Kelch_1"/>
    <property type="match status" value="2"/>
</dbReference>
<dbReference type="KEGG" id="api:100164599"/>
<evidence type="ECO:0000256" key="1">
    <source>
        <dbReference type="ARBA" id="ARBA00022441"/>
    </source>
</evidence>
<name>A0A8R2JMM7_ACYPI</name>
<dbReference type="PANTHER" id="PTHR24412">
    <property type="entry name" value="KELCH PROTEIN"/>
    <property type="match status" value="1"/>
</dbReference>
<dbReference type="GeneID" id="100164599"/>
<keyword evidence="1" id="KW-0880">Kelch repeat</keyword>
<keyword evidence="2" id="KW-0677">Repeat</keyword>
<evidence type="ECO:0000256" key="2">
    <source>
        <dbReference type="ARBA" id="ARBA00022737"/>
    </source>
</evidence>
<sequence>MSVNRNGFGIRILDGVMYAIGGINGTVAHKSVEIYRPSTGVWTPIANMHLSRHNPGVFTLDGLLYVIGGEQNSTILNSVEIYNPDTNTWSMETLPVSGTKIYGAVVVNRPPYFRTN</sequence>
<dbReference type="SMART" id="SM00612">
    <property type="entry name" value="Kelch"/>
    <property type="match status" value="2"/>
</dbReference>
<proteinExistence type="predicted"/>
<evidence type="ECO:0000313" key="4">
    <source>
        <dbReference type="Proteomes" id="UP000007819"/>
    </source>
</evidence>
<dbReference type="Gene3D" id="2.120.10.80">
    <property type="entry name" value="Kelch-type beta propeller"/>
    <property type="match status" value="1"/>
</dbReference>
<accession>A0A8R2JMM7</accession>
<dbReference type="Proteomes" id="UP000007819">
    <property type="component" value="Chromosome A1"/>
</dbReference>
<keyword evidence="4" id="KW-1185">Reference proteome</keyword>
<dbReference type="AlphaFoldDB" id="A0A8R2JMM7"/>
<reference evidence="4" key="1">
    <citation type="submission" date="2010-06" db="EMBL/GenBank/DDBJ databases">
        <authorList>
            <person name="Jiang H."/>
            <person name="Abraham K."/>
            <person name="Ali S."/>
            <person name="Alsbrooks S.L."/>
            <person name="Anim B.N."/>
            <person name="Anosike U.S."/>
            <person name="Attaway T."/>
            <person name="Bandaranaike D.P."/>
            <person name="Battles P.K."/>
            <person name="Bell S.N."/>
            <person name="Bell A.V."/>
            <person name="Beltran B."/>
            <person name="Bickham C."/>
            <person name="Bustamante Y."/>
            <person name="Caleb T."/>
            <person name="Canada A."/>
            <person name="Cardenas V."/>
            <person name="Carter K."/>
            <person name="Chacko J."/>
            <person name="Chandrabose M.N."/>
            <person name="Chavez D."/>
            <person name="Chavez A."/>
            <person name="Chen L."/>
            <person name="Chu H.-S."/>
            <person name="Claassen K.J."/>
            <person name="Cockrell R."/>
            <person name="Collins M."/>
            <person name="Cooper J.A."/>
            <person name="Cree A."/>
            <person name="Curry S.M."/>
            <person name="Da Y."/>
            <person name="Dao M.D."/>
            <person name="Das B."/>
            <person name="Davila M.-L."/>
            <person name="Davy-Carroll L."/>
            <person name="Denson S."/>
            <person name="Dinh H."/>
            <person name="Ebong V.E."/>
            <person name="Edwards J.R."/>
            <person name="Egan A."/>
            <person name="El-Daye J."/>
            <person name="Escobedo L."/>
            <person name="Fernandez S."/>
            <person name="Fernando P.R."/>
            <person name="Flagg N."/>
            <person name="Forbes L.D."/>
            <person name="Fowler R.G."/>
            <person name="Fu Q."/>
            <person name="Gabisi R.A."/>
            <person name="Ganer J."/>
            <person name="Garbino Pronczuk A."/>
            <person name="Garcia R.M."/>
            <person name="Garner T."/>
            <person name="Garrett T.E."/>
            <person name="Gonzalez D.A."/>
            <person name="Hamid H."/>
            <person name="Hawkins E.S."/>
            <person name="Hirani K."/>
            <person name="Hogues M.E."/>
            <person name="Hollins B."/>
            <person name="Hsiao C.-H."/>
            <person name="Jabil R."/>
            <person name="James M.L."/>
            <person name="Jhangiani S.N."/>
            <person name="Johnson B."/>
            <person name="Johnson Q."/>
            <person name="Joshi V."/>
            <person name="Kalu J.B."/>
            <person name="Kam C."/>
            <person name="Kashfia A."/>
            <person name="Keebler J."/>
            <person name="Kisamo H."/>
            <person name="Kovar C.L."/>
            <person name="Lago L.A."/>
            <person name="Lai C.-Y."/>
            <person name="Laidlaw J."/>
            <person name="Lara F."/>
            <person name="Le T.-K."/>
            <person name="Lee S.L."/>
            <person name="Legall F.H."/>
            <person name="Lemon S.J."/>
            <person name="Lewis L.R."/>
            <person name="Li B."/>
            <person name="Liu Y."/>
            <person name="Liu Y.-S."/>
            <person name="Lopez J."/>
            <person name="Lozado R.J."/>
            <person name="Lu J."/>
            <person name="Madu R.C."/>
            <person name="Maheshwari M."/>
            <person name="Maheshwari R."/>
            <person name="Malloy K."/>
            <person name="Martinez E."/>
            <person name="Mathew T."/>
            <person name="Mercado I.C."/>
            <person name="Mercado C."/>
            <person name="Meyer B."/>
            <person name="Montgomery K."/>
            <person name="Morgan M.B."/>
            <person name="Munidasa M."/>
            <person name="Nazareth L.V."/>
            <person name="Nelson J."/>
            <person name="Ng B.M."/>
            <person name="Nguyen N.B."/>
            <person name="Nguyen P.Q."/>
            <person name="Nguyen T."/>
            <person name="Obregon M."/>
            <person name="Okwuonu G.O."/>
            <person name="Onwere C.G."/>
            <person name="Orozco G."/>
            <person name="Parra A."/>
            <person name="Patel S."/>
            <person name="Patil S."/>
            <person name="Perez A."/>
            <person name="Perez Y."/>
            <person name="Pham C."/>
            <person name="Primus E.L."/>
            <person name="Pu L.-L."/>
            <person name="Puazo M."/>
            <person name="Qin X."/>
            <person name="Quiroz J.B."/>
            <person name="Reese J."/>
            <person name="Richards S."/>
            <person name="Rives C.M."/>
            <person name="Robberts R."/>
            <person name="Ruiz S.J."/>
            <person name="Ruiz M.J."/>
            <person name="Santibanez J."/>
            <person name="Schneider B.W."/>
            <person name="Sisson I."/>
            <person name="Smith M."/>
            <person name="Sodergren E."/>
            <person name="Song X.-Z."/>
            <person name="Song B.B."/>
            <person name="Summersgill H."/>
            <person name="Thelus R."/>
            <person name="Thornton R.D."/>
            <person name="Trejos Z.Y."/>
            <person name="Usmani K."/>
            <person name="Vattathil S."/>
            <person name="Villasana D."/>
            <person name="Walker D.L."/>
            <person name="Wang S."/>
            <person name="Wang K."/>
            <person name="White C.S."/>
            <person name="Williams A.C."/>
            <person name="Williamson J."/>
            <person name="Wilson K."/>
            <person name="Woghiren I.O."/>
            <person name="Woodworth J.R."/>
            <person name="Worley K.C."/>
            <person name="Wright R.A."/>
            <person name="Wu W."/>
            <person name="Young L."/>
            <person name="Zhang L."/>
            <person name="Zhang J."/>
            <person name="Zhu Y."/>
            <person name="Muzny D.M."/>
            <person name="Weinstock G."/>
            <person name="Gibbs R.A."/>
        </authorList>
    </citation>
    <scope>NUCLEOTIDE SEQUENCE [LARGE SCALE GENOMIC DNA]</scope>
    <source>
        <strain evidence="4">LSR1</strain>
    </source>
</reference>
<dbReference type="RefSeq" id="XP_029342314.1">
    <property type="nucleotide sequence ID" value="XM_029486454.1"/>
</dbReference>
<dbReference type="InterPro" id="IPR006652">
    <property type="entry name" value="Kelch_1"/>
</dbReference>
<evidence type="ECO:0000313" key="3">
    <source>
        <dbReference type="EnsemblMetazoa" id="XP_029342314.1"/>
    </source>
</evidence>
<dbReference type="OrthoDB" id="45365at2759"/>
<dbReference type="EnsemblMetazoa" id="XM_029486454.1">
    <property type="protein sequence ID" value="XP_029342314.1"/>
    <property type="gene ID" value="LOC100164599"/>
</dbReference>
<organism evidence="3 4">
    <name type="scientific">Acyrthosiphon pisum</name>
    <name type="common">Pea aphid</name>
    <dbReference type="NCBI Taxonomy" id="7029"/>
    <lineage>
        <taxon>Eukaryota</taxon>
        <taxon>Metazoa</taxon>
        <taxon>Ecdysozoa</taxon>
        <taxon>Arthropoda</taxon>
        <taxon>Hexapoda</taxon>
        <taxon>Insecta</taxon>
        <taxon>Pterygota</taxon>
        <taxon>Neoptera</taxon>
        <taxon>Paraneoptera</taxon>
        <taxon>Hemiptera</taxon>
        <taxon>Sternorrhyncha</taxon>
        <taxon>Aphidomorpha</taxon>
        <taxon>Aphidoidea</taxon>
        <taxon>Aphididae</taxon>
        <taxon>Macrosiphini</taxon>
        <taxon>Acyrthosiphon</taxon>
    </lineage>
</organism>
<protein>
    <submittedName>
        <fullName evidence="3">Uncharacterized protein</fullName>
    </submittedName>
</protein>
<dbReference type="PANTHER" id="PTHR24412:SF441">
    <property type="entry name" value="KELCH-LIKE PROTEIN 28"/>
    <property type="match status" value="1"/>
</dbReference>